<dbReference type="Proteomes" id="UP000287188">
    <property type="component" value="Unassembled WGS sequence"/>
</dbReference>
<proteinExistence type="predicted"/>
<gene>
    <name evidence="1" type="ORF">KDK_48850</name>
</gene>
<comment type="caution">
    <text evidence="1">The sequence shown here is derived from an EMBL/GenBank/DDBJ whole genome shotgun (WGS) entry which is preliminary data.</text>
</comment>
<evidence type="ECO:0000313" key="2">
    <source>
        <dbReference type="Proteomes" id="UP000287188"/>
    </source>
</evidence>
<dbReference type="EMBL" id="BIFS01000001">
    <property type="protein sequence ID" value="GCE21085.1"/>
    <property type="molecule type" value="Genomic_DNA"/>
</dbReference>
<organism evidence="1 2">
    <name type="scientific">Dictyobacter kobayashii</name>
    <dbReference type="NCBI Taxonomy" id="2014872"/>
    <lineage>
        <taxon>Bacteria</taxon>
        <taxon>Bacillati</taxon>
        <taxon>Chloroflexota</taxon>
        <taxon>Ktedonobacteria</taxon>
        <taxon>Ktedonobacterales</taxon>
        <taxon>Dictyobacteraceae</taxon>
        <taxon>Dictyobacter</taxon>
    </lineage>
</organism>
<evidence type="ECO:0000313" key="1">
    <source>
        <dbReference type="EMBL" id="GCE21085.1"/>
    </source>
</evidence>
<accession>A0A402APX9</accession>
<name>A0A402APX9_9CHLR</name>
<protein>
    <submittedName>
        <fullName evidence="1">Uncharacterized protein</fullName>
    </submittedName>
</protein>
<dbReference type="AlphaFoldDB" id="A0A402APX9"/>
<reference evidence="2" key="1">
    <citation type="submission" date="2018-12" db="EMBL/GenBank/DDBJ databases">
        <title>Tengunoibacter tsumagoiensis gen. nov., sp. nov., Dictyobacter kobayashii sp. nov., D. alpinus sp. nov., and D. joshuensis sp. nov. and description of Dictyobacteraceae fam. nov. within the order Ktedonobacterales isolated from Tengu-no-mugimeshi.</title>
        <authorList>
            <person name="Wang C.M."/>
            <person name="Zheng Y."/>
            <person name="Sakai Y."/>
            <person name="Toyoda A."/>
            <person name="Minakuchi Y."/>
            <person name="Abe K."/>
            <person name="Yokota A."/>
            <person name="Yabe S."/>
        </authorList>
    </citation>
    <scope>NUCLEOTIDE SEQUENCE [LARGE SCALE GENOMIC DNA]</scope>
    <source>
        <strain evidence="2">Uno11</strain>
    </source>
</reference>
<keyword evidence="2" id="KW-1185">Reference proteome</keyword>
<sequence>MQALRLWGRTESLHCSIPDRGQFPGVQAMEGGFSVGGKDAQVELLRRRMVEAFGQAGPAIDEYFQDRAVEEDVQGVAARGKRAALRLLRTLPLFARCSALSLAG</sequence>